<reference evidence="3" key="1">
    <citation type="journal article" date="2017" name="Nat. Ecol. Evol.">
        <title>Genome expansion and lineage-specific genetic innovations in the forest pathogenic fungi Armillaria.</title>
        <authorList>
            <person name="Sipos G."/>
            <person name="Prasanna A.N."/>
            <person name="Walter M.C."/>
            <person name="O'Connor E."/>
            <person name="Balint B."/>
            <person name="Krizsan K."/>
            <person name="Kiss B."/>
            <person name="Hess J."/>
            <person name="Varga T."/>
            <person name="Slot J."/>
            <person name="Riley R."/>
            <person name="Boka B."/>
            <person name="Rigling D."/>
            <person name="Barry K."/>
            <person name="Lee J."/>
            <person name="Mihaltcheva S."/>
            <person name="LaButti K."/>
            <person name="Lipzen A."/>
            <person name="Waldron R."/>
            <person name="Moloney N.M."/>
            <person name="Sperisen C."/>
            <person name="Kredics L."/>
            <person name="Vagvoelgyi C."/>
            <person name="Patrignani A."/>
            <person name="Fitzpatrick D."/>
            <person name="Nagy I."/>
            <person name="Doyle S."/>
            <person name="Anderson J.B."/>
            <person name="Grigoriev I.V."/>
            <person name="Gueldener U."/>
            <person name="Muensterkoetter M."/>
            <person name="Nagy L.G."/>
        </authorList>
    </citation>
    <scope>NUCLEOTIDE SEQUENCE [LARGE SCALE GENOMIC DNA]</scope>
    <source>
        <strain evidence="3">C18/9</strain>
    </source>
</reference>
<dbReference type="OrthoDB" id="2909246at2759"/>
<gene>
    <name evidence="2" type="ORF">ARMOST_01968</name>
</gene>
<dbReference type="EMBL" id="FUEG01000001">
    <property type="protein sequence ID" value="SJK98699.1"/>
    <property type="molecule type" value="Genomic_DNA"/>
</dbReference>
<name>A0A284QQF0_ARMOS</name>
<keyword evidence="3" id="KW-1185">Reference proteome</keyword>
<sequence>MAQSSQPPLRSSSLSIAHGTEQMMSLLQSEKARAIAEVNNQLSGLQRRYTELEHVSSQFRQVAVNSLADAHQRESNLHTLLAQMSAELEAVKGIITALGMHYEMNEQTGQRVLTCYDTWRSHLQENLVNGVTLNWVPTQNQPDGAPVSQPMSGESHHANSADIAHMPSTSSR</sequence>
<evidence type="ECO:0000256" key="1">
    <source>
        <dbReference type="SAM" id="MobiDB-lite"/>
    </source>
</evidence>
<dbReference type="AlphaFoldDB" id="A0A284QQF0"/>
<dbReference type="OMA" id="HYEMNEQ"/>
<protein>
    <submittedName>
        <fullName evidence="2">Uncharacterized protein</fullName>
    </submittedName>
</protein>
<organism evidence="2 3">
    <name type="scientific">Armillaria ostoyae</name>
    <name type="common">Armillaria root rot fungus</name>
    <dbReference type="NCBI Taxonomy" id="47428"/>
    <lineage>
        <taxon>Eukaryota</taxon>
        <taxon>Fungi</taxon>
        <taxon>Dikarya</taxon>
        <taxon>Basidiomycota</taxon>
        <taxon>Agaricomycotina</taxon>
        <taxon>Agaricomycetes</taxon>
        <taxon>Agaricomycetidae</taxon>
        <taxon>Agaricales</taxon>
        <taxon>Marasmiineae</taxon>
        <taxon>Physalacriaceae</taxon>
        <taxon>Armillaria</taxon>
    </lineage>
</organism>
<accession>A0A284QQF0</accession>
<feature type="region of interest" description="Disordered" evidence="1">
    <location>
        <begin position="137"/>
        <end position="172"/>
    </location>
</feature>
<proteinExistence type="predicted"/>
<evidence type="ECO:0000313" key="2">
    <source>
        <dbReference type="EMBL" id="SJK98699.1"/>
    </source>
</evidence>
<dbReference type="Proteomes" id="UP000219338">
    <property type="component" value="Unassembled WGS sequence"/>
</dbReference>
<evidence type="ECO:0000313" key="3">
    <source>
        <dbReference type="Proteomes" id="UP000219338"/>
    </source>
</evidence>